<gene>
    <name evidence="1" type="ORF">P0O24_02065</name>
</gene>
<name>A0ABT5XCH4_9EURY</name>
<proteinExistence type="predicted"/>
<sequence>MTATLGEYGQRKLDCRQKRPEAPYMPKLKIRGGDLDLVEYEFSPFSPGEKIKALGIGGRTLAPPGGGMATDGEISKTLQKRIRLMTSSS</sequence>
<accession>A0ABT5XCH4</accession>
<evidence type="ECO:0000313" key="1">
    <source>
        <dbReference type="EMBL" id="MDF0592367.1"/>
    </source>
</evidence>
<dbReference type="Proteomes" id="UP001215956">
    <property type="component" value="Unassembled WGS sequence"/>
</dbReference>
<dbReference type="EMBL" id="JARFPL010000004">
    <property type="protein sequence ID" value="MDF0592367.1"/>
    <property type="molecule type" value="Genomic_DNA"/>
</dbReference>
<evidence type="ECO:0000313" key="2">
    <source>
        <dbReference type="Proteomes" id="UP001215956"/>
    </source>
</evidence>
<keyword evidence="2" id="KW-1185">Reference proteome</keyword>
<comment type="caution">
    <text evidence="1">The sequence shown here is derived from an EMBL/GenBank/DDBJ whole genome shotgun (WGS) entry which is preliminary data.</text>
</comment>
<reference evidence="1 2" key="1">
    <citation type="submission" date="2023-03" db="EMBL/GenBank/DDBJ databases">
        <title>Whole genome sequencing of Methanotrichaceae archaeon M04Ac.</title>
        <authorList>
            <person name="Khomyakova M.A."/>
            <person name="Merkel A.Y."/>
            <person name="Slobodkin A.I."/>
        </authorList>
    </citation>
    <scope>NUCLEOTIDE SEQUENCE [LARGE SCALE GENOMIC DNA]</scope>
    <source>
        <strain evidence="1 2">M04Ac</strain>
    </source>
</reference>
<organism evidence="1 2">
    <name type="scientific">Candidatus Methanocrinis alkalitolerans</name>
    <dbReference type="NCBI Taxonomy" id="3033395"/>
    <lineage>
        <taxon>Archaea</taxon>
        <taxon>Methanobacteriati</taxon>
        <taxon>Methanobacteriota</taxon>
        <taxon>Stenosarchaea group</taxon>
        <taxon>Methanomicrobia</taxon>
        <taxon>Methanotrichales</taxon>
        <taxon>Methanotrichaceae</taxon>
        <taxon>Methanocrinis</taxon>
    </lineage>
</organism>
<protein>
    <submittedName>
        <fullName evidence="1">Uncharacterized protein</fullName>
    </submittedName>
</protein>